<comment type="caution">
    <text evidence="2">The sequence shown here is derived from an EMBL/GenBank/DDBJ whole genome shotgun (WGS) entry which is preliminary data.</text>
</comment>
<protein>
    <submittedName>
        <fullName evidence="2">Uncharacterized protein</fullName>
    </submittedName>
</protein>
<feature type="compositionally biased region" description="Polar residues" evidence="1">
    <location>
        <begin position="31"/>
        <end position="42"/>
    </location>
</feature>
<dbReference type="Proteomes" id="UP000256690">
    <property type="component" value="Unassembled WGS sequence"/>
</dbReference>
<sequence>MAFLSTLLTCCLPTKSIKEAKETPHYPSAPVSHSNTDANQVQAPEDNHVPEQDGYTSTPLPAYTPCSGSGIAVQEKTLTAHLRDPPISNESYHHHLQNYHQTTETTDEKQRLAWEEAAAAGPYNNANYPYYPYPTHPRPEEASSDVSSAISFPSSYGNTSTATRETPPPPYSPRAFSPAPSRRSMSISSAFRRQHQQAQMQLPMAAITQPPAVFQPGRPPRWSANLDDPACLGLLPIIQDNERGSSATLMPSTPPARPARYSWESDPR</sequence>
<proteinExistence type="predicted"/>
<dbReference type="AlphaFoldDB" id="A0A3D8RX77"/>
<evidence type="ECO:0000256" key="1">
    <source>
        <dbReference type="SAM" id="MobiDB-lite"/>
    </source>
</evidence>
<feature type="compositionally biased region" description="Polar residues" evidence="1">
    <location>
        <begin position="144"/>
        <end position="164"/>
    </location>
</feature>
<name>A0A3D8RX77_9EURO</name>
<dbReference type="OrthoDB" id="4508018at2759"/>
<gene>
    <name evidence="2" type="ORF">DSM5745_05519</name>
</gene>
<evidence type="ECO:0000313" key="3">
    <source>
        <dbReference type="Proteomes" id="UP000256690"/>
    </source>
</evidence>
<accession>A0A3D8RX77</accession>
<feature type="region of interest" description="Disordered" evidence="1">
    <location>
        <begin position="134"/>
        <end position="182"/>
    </location>
</feature>
<feature type="region of interest" description="Disordered" evidence="1">
    <location>
        <begin position="242"/>
        <end position="268"/>
    </location>
</feature>
<dbReference type="STRING" id="1810919.A0A3D8RX77"/>
<evidence type="ECO:0000313" key="2">
    <source>
        <dbReference type="EMBL" id="RDW78667.1"/>
    </source>
</evidence>
<dbReference type="GeneID" id="38115889"/>
<feature type="compositionally biased region" description="Low complexity" evidence="1">
    <location>
        <begin position="173"/>
        <end position="182"/>
    </location>
</feature>
<dbReference type="RefSeq" id="XP_026603367.1">
    <property type="nucleotide sequence ID" value="XM_026747535.1"/>
</dbReference>
<feature type="region of interest" description="Disordered" evidence="1">
    <location>
        <begin position="21"/>
        <end position="55"/>
    </location>
</feature>
<keyword evidence="3" id="KW-1185">Reference proteome</keyword>
<reference evidence="2 3" key="1">
    <citation type="journal article" date="2018" name="IMA Fungus">
        <title>IMA Genome-F 9: Draft genome sequence of Annulohypoxylon stygium, Aspergillus mulundensis, Berkeleyomyces basicola (syn. Thielaviopsis basicola), Ceratocystis smalleyi, two Cercospora beticola strains, Coleophoma cylindrospora, Fusarium fracticaudum, Phialophora cf. hyalina, and Morchella septimelata.</title>
        <authorList>
            <person name="Wingfield B.D."/>
            <person name="Bills G.F."/>
            <person name="Dong Y."/>
            <person name="Huang W."/>
            <person name="Nel W.J."/>
            <person name="Swalarsk-Parry B.S."/>
            <person name="Vaghefi N."/>
            <person name="Wilken P.M."/>
            <person name="An Z."/>
            <person name="de Beer Z.W."/>
            <person name="De Vos L."/>
            <person name="Chen L."/>
            <person name="Duong T.A."/>
            <person name="Gao Y."/>
            <person name="Hammerbacher A."/>
            <person name="Kikkert J.R."/>
            <person name="Li Y."/>
            <person name="Li H."/>
            <person name="Li K."/>
            <person name="Li Q."/>
            <person name="Liu X."/>
            <person name="Ma X."/>
            <person name="Naidoo K."/>
            <person name="Pethybridge S.J."/>
            <person name="Sun J."/>
            <person name="Steenkamp E.T."/>
            <person name="van der Nest M.A."/>
            <person name="van Wyk S."/>
            <person name="Wingfield M.J."/>
            <person name="Xiong C."/>
            <person name="Yue Q."/>
            <person name="Zhang X."/>
        </authorList>
    </citation>
    <scope>NUCLEOTIDE SEQUENCE [LARGE SCALE GENOMIC DNA]</scope>
    <source>
        <strain evidence="2 3">DSM 5745</strain>
    </source>
</reference>
<organism evidence="2 3">
    <name type="scientific">Aspergillus mulundensis</name>
    <dbReference type="NCBI Taxonomy" id="1810919"/>
    <lineage>
        <taxon>Eukaryota</taxon>
        <taxon>Fungi</taxon>
        <taxon>Dikarya</taxon>
        <taxon>Ascomycota</taxon>
        <taxon>Pezizomycotina</taxon>
        <taxon>Eurotiomycetes</taxon>
        <taxon>Eurotiomycetidae</taxon>
        <taxon>Eurotiales</taxon>
        <taxon>Aspergillaceae</taxon>
        <taxon>Aspergillus</taxon>
        <taxon>Aspergillus subgen. Nidulantes</taxon>
    </lineage>
</organism>
<dbReference type="EMBL" id="PVWQ01000006">
    <property type="protein sequence ID" value="RDW78667.1"/>
    <property type="molecule type" value="Genomic_DNA"/>
</dbReference>